<dbReference type="Proteomes" id="UP000008237">
    <property type="component" value="Unassembled WGS sequence"/>
</dbReference>
<dbReference type="OrthoDB" id="10033972at2759"/>
<feature type="non-terminal residue" evidence="2">
    <location>
        <position position="77"/>
    </location>
</feature>
<proteinExistence type="predicted"/>
<sequence length="77" mass="8762">RSVIRFLFLEGKSRSEIKERLDAVYGDSSPSMATVKNWFNEFQRGRTSVFDEPRPGAPKTATTEDNMTKIHDLVLAD</sequence>
<protein>
    <submittedName>
        <fullName evidence="2">Uncharacterized protein FLJ37770</fullName>
    </submittedName>
</protein>
<name>E2C1F7_HARSA</name>
<dbReference type="PANTHER" id="PTHR46060">
    <property type="entry name" value="MARINER MOS1 TRANSPOSASE-LIKE PROTEIN"/>
    <property type="match status" value="1"/>
</dbReference>
<reference evidence="2 3" key="1">
    <citation type="journal article" date="2010" name="Science">
        <title>Genomic comparison of the ants Camponotus floridanus and Harpegnathos saltator.</title>
        <authorList>
            <person name="Bonasio R."/>
            <person name="Zhang G."/>
            <person name="Ye C."/>
            <person name="Mutti N.S."/>
            <person name="Fang X."/>
            <person name="Qin N."/>
            <person name="Donahue G."/>
            <person name="Yang P."/>
            <person name="Li Q."/>
            <person name="Li C."/>
            <person name="Zhang P."/>
            <person name="Huang Z."/>
            <person name="Berger S.L."/>
            <person name="Reinberg D."/>
            <person name="Wang J."/>
            <person name="Liebig J."/>
        </authorList>
    </citation>
    <scope>NUCLEOTIDE SEQUENCE [LARGE SCALE GENOMIC DNA]</scope>
    <source>
        <strain evidence="2 3">R22 G/1</strain>
    </source>
</reference>
<evidence type="ECO:0000259" key="1">
    <source>
        <dbReference type="Pfam" id="PF17906"/>
    </source>
</evidence>
<dbReference type="EMBL" id="GL451935">
    <property type="protein sequence ID" value="EFN78225.1"/>
    <property type="molecule type" value="Genomic_DNA"/>
</dbReference>
<dbReference type="STRING" id="610380.E2C1F7"/>
<dbReference type="AlphaFoldDB" id="E2C1F7"/>
<dbReference type="Pfam" id="PF17906">
    <property type="entry name" value="HTH_48"/>
    <property type="match status" value="1"/>
</dbReference>
<dbReference type="InterPro" id="IPR052709">
    <property type="entry name" value="Transposase-MT_Hybrid"/>
</dbReference>
<dbReference type="OMA" id="CDSRMTI"/>
<keyword evidence="3" id="KW-1185">Reference proteome</keyword>
<accession>E2C1F7</accession>
<organism evidence="3">
    <name type="scientific">Harpegnathos saltator</name>
    <name type="common">Jerdon's jumping ant</name>
    <dbReference type="NCBI Taxonomy" id="610380"/>
    <lineage>
        <taxon>Eukaryota</taxon>
        <taxon>Metazoa</taxon>
        <taxon>Ecdysozoa</taxon>
        <taxon>Arthropoda</taxon>
        <taxon>Hexapoda</taxon>
        <taxon>Insecta</taxon>
        <taxon>Pterygota</taxon>
        <taxon>Neoptera</taxon>
        <taxon>Endopterygota</taxon>
        <taxon>Hymenoptera</taxon>
        <taxon>Apocrita</taxon>
        <taxon>Aculeata</taxon>
        <taxon>Formicoidea</taxon>
        <taxon>Formicidae</taxon>
        <taxon>Ponerinae</taxon>
        <taxon>Ponerini</taxon>
        <taxon>Harpegnathos</taxon>
    </lineage>
</organism>
<feature type="domain" description="Mos1 transposase HTH" evidence="1">
    <location>
        <begin position="1"/>
        <end position="45"/>
    </location>
</feature>
<dbReference type="InParanoid" id="E2C1F7"/>
<dbReference type="InterPro" id="IPR041426">
    <property type="entry name" value="Mos1_HTH"/>
</dbReference>
<dbReference type="Gene3D" id="1.10.10.1450">
    <property type="match status" value="1"/>
</dbReference>
<evidence type="ECO:0000313" key="2">
    <source>
        <dbReference type="EMBL" id="EFN78225.1"/>
    </source>
</evidence>
<evidence type="ECO:0000313" key="3">
    <source>
        <dbReference type="Proteomes" id="UP000008237"/>
    </source>
</evidence>
<dbReference type="PANTHER" id="PTHR46060:SF1">
    <property type="entry name" value="MARINER MOS1 TRANSPOSASE-LIKE PROTEIN"/>
    <property type="match status" value="1"/>
</dbReference>
<feature type="non-terminal residue" evidence="2">
    <location>
        <position position="1"/>
    </location>
</feature>
<gene>
    <name evidence="2" type="ORF">EAI_06606</name>
</gene>